<name>A0A8J7UUB4_METVO</name>
<proteinExistence type="predicted"/>
<sequence length="172" mass="19715">MDAYSLLFLKCTEYEVYKDEQKVPLWQITKEDVMTKKINFDLPWSSIQDLAISLFDILKDQRRNPDLLYINLEEILVGIAFLKSESSGASLISSQDMATIACIDHLNDLLSARISKICAHHAPTRIPETACFFEKLAFGFPQKKDVKITISPELNNLIQKLRNCDFESELIK</sequence>
<comment type="caution">
    <text evidence="1">The sequence shown here is derived from an EMBL/GenBank/DDBJ whole genome shotgun (WGS) entry which is preliminary data.</text>
</comment>
<reference evidence="1" key="1">
    <citation type="submission" date="2021-03" db="EMBL/GenBank/DDBJ databases">
        <title>Genomic Encyclopedia of Type Strains, Phase IV (KMG-V): Genome sequencing to study the core and pangenomes of soil and plant-associated prokaryotes.</title>
        <authorList>
            <person name="Whitman W."/>
        </authorList>
    </citation>
    <scope>NUCLEOTIDE SEQUENCE</scope>
    <source>
        <strain evidence="1">C4</strain>
    </source>
</reference>
<dbReference type="AlphaFoldDB" id="A0A8J7UUB4"/>
<organism evidence="1 2">
    <name type="scientific">Methanococcus voltae</name>
    <dbReference type="NCBI Taxonomy" id="2188"/>
    <lineage>
        <taxon>Archaea</taxon>
        <taxon>Methanobacteriati</taxon>
        <taxon>Methanobacteriota</taxon>
        <taxon>Methanomada group</taxon>
        <taxon>Methanococci</taxon>
        <taxon>Methanococcales</taxon>
        <taxon>Methanococcaceae</taxon>
        <taxon>Methanococcus</taxon>
    </lineage>
</organism>
<accession>A0A8J7UUB4</accession>
<dbReference type="RefSeq" id="WP_209590598.1">
    <property type="nucleotide sequence ID" value="NZ_JAGGMU010000001.1"/>
</dbReference>
<protein>
    <submittedName>
        <fullName evidence="1">Uncharacterized protein</fullName>
    </submittedName>
</protein>
<evidence type="ECO:0000313" key="1">
    <source>
        <dbReference type="EMBL" id="MBP2201136.1"/>
    </source>
</evidence>
<gene>
    <name evidence="1" type="ORF">J3E07_000534</name>
</gene>
<evidence type="ECO:0000313" key="2">
    <source>
        <dbReference type="Proteomes" id="UP000740329"/>
    </source>
</evidence>
<dbReference type="EMBL" id="JAGGMV010000001">
    <property type="protein sequence ID" value="MBP2201136.1"/>
    <property type="molecule type" value="Genomic_DNA"/>
</dbReference>
<dbReference type="Proteomes" id="UP000740329">
    <property type="component" value="Unassembled WGS sequence"/>
</dbReference>
<dbReference type="OrthoDB" id="63593at2157"/>